<keyword evidence="3" id="KW-1185">Reference proteome</keyword>
<evidence type="ECO:0000313" key="2">
    <source>
        <dbReference type="EMBL" id="PQJ09361.1"/>
    </source>
</evidence>
<evidence type="ECO:0000259" key="1">
    <source>
        <dbReference type="SMART" id="SM01235"/>
    </source>
</evidence>
<dbReference type="AlphaFoldDB" id="A0A2S7SRV1"/>
<dbReference type="InterPro" id="IPR025992">
    <property type="entry name" value="Haem-bd"/>
</dbReference>
<gene>
    <name evidence="2" type="ORF">CJD36_019120</name>
</gene>
<reference evidence="2 3" key="1">
    <citation type="submission" date="2018-01" db="EMBL/GenBank/DDBJ databases">
        <title>A novel member of the phylum Bacteroidetes isolated from glacier ice.</title>
        <authorList>
            <person name="Liu Q."/>
            <person name="Xin Y.-H."/>
        </authorList>
    </citation>
    <scope>NUCLEOTIDE SEQUENCE [LARGE SCALE GENOMIC DNA]</scope>
    <source>
        <strain evidence="2 3">RB1R16</strain>
    </source>
</reference>
<evidence type="ECO:0000313" key="3">
    <source>
        <dbReference type="Proteomes" id="UP000239872"/>
    </source>
</evidence>
<dbReference type="SMART" id="SM01235">
    <property type="entry name" value="Haem_bd"/>
    <property type="match status" value="1"/>
</dbReference>
<dbReference type="Proteomes" id="UP000239872">
    <property type="component" value="Unassembled WGS sequence"/>
</dbReference>
<feature type="domain" description="Haem-binding" evidence="1">
    <location>
        <begin position="12"/>
        <end position="147"/>
    </location>
</feature>
<name>A0A2S7SRV1_9BACT</name>
<accession>A0A2S7SRV1</accession>
<comment type="caution">
    <text evidence="2">The sequence shown here is derived from an EMBL/GenBank/DDBJ whole genome shotgun (WGS) entry which is preliminary data.</text>
</comment>
<protein>
    <submittedName>
        <fullName evidence="2">Cytochrome C</fullName>
    </submittedName>
</protein>
<sequence>MSFTTKIWIGMILIFLCIQVIQPTHNSSEGALSTDISEVVIVPKNVHDILKVSCYDCHSNKTEYTWYSWVQPGASFRSYHITKGKNNLNFSEFGSYSKRKQAHKLQSIIEQVKNELMPIATYTAFHKKAKLSVADKDLITVGRIAAILKTTNSHEN</sequence>
<organism evidence="2 3">
    <name type="scientific">Flavipsychrobacter stenotrophus</name>
    <dbReference type="NCBI Taxonomy" id="2077091"/>
    <lineage>
        <taxon>Bacteria</taxon>
        <taxon>Pseudomonadati</taxon>
        <taxon>Bacteroidota</taxon>
        <taxon>Chitinophagia</taxon>
        <taxon>Chitinophagales</taxon>
        <taxon>Chitinophagaceae</taxon>
        <taxon>Flavipsychrobacter</taxon>
    </lineage>
</organism>
<proteinExistence type="predicted"/>
<dbReference type="EMBL" id="PPSL01000006">
    <property type="protein sequence ID" value="PQJ09361.1"/>
    <property type="molecule type" value="Genomic_DNA"/>
</dbReference>
<dbReference type="Pfam" id="PF14376">
    <property type="entry name" value="Haem_bd"/>
    <property type="match status" value="1"/>
</dbReference>
<dbReference type="OrthoDB" id="196738at2"/>